<keyword evidence="1" id="KW-0812">Transmembrane</keyword>
<evidence type="ECO:0000313" key="2">
    <source>
        <dbReference type="EMBL" id="PZN84120.1"/>
    </source>
</evidence>
<accession>A0A2W4TA28</accession>
<proteinExistence type="predicted"/>
<comment type="caution">
    <text evidence="2">The sequence shown here is derived from an EMBL/GenBank/DDBJ whole genome shotgun (WGS) entry which is preliminary data.</text>
</comment>
<dbReference type="AlphaFoldDB" id="A0A2W4TA28"/>
<keyword evidence="1" id="KW-0472">Membrane</keyword>
<evidence type="ECO:0000256" key="1">
    <source>
        <dbReference type="SAM" id="Phobius"/>
    </source>
</evidence>
<feature type="transmembrane region" description="Helical" evidence="1">
    <location>
        <begin position="40"/>
        <end position="61"/>
    </location>
</feature>
<organism evidence="2 3">
    <name type="scientific">Candidatus Methylumidiphilus alinenensis</name>
    <dbReference type="NCBI Taxonomy" id="2202197"/>
    <lineage>
        <taxon>Bacteria</taxon>
        <taxon>Pseudomonadati</taxon>
        <taxon>Pseudomonadota</taxon>
        <taxon>Gammaproteobacteria</taxon>
        <taxon>Methylococcales</taxon>
        <taxon>Candidatus Methylumidiphilus</taxon>
    </lineage>
</organism>
<dbReference type="Proteomes" id="UP000249396">
    <property type="component" value="Unassembled WGS sequence"/>
</dbReference>
<protein>
    <submittedName>
        <fullName evidence="2">Uncharacterized protein</fullName>
    </submittedName>
</protein>
<feature type="transmembrane region" description="Helical" evidence="1">
    <location>
        <begin position="6"/>
        <end position="28"/>
    </location>
</feature>
<name>A0A2W4TA28_9GAMM</name>
<feature type="transmembrane region" description="Helical" evidence="1">
    <location>
        <begin position="67"/>
        <end position="94"/>
    </location>
</feature>
<evidence type="ECO:0000313" key="3">
    <source>
        <dbReference type="Proteomes" id="UP000249396"/>
    </source>
</evidence>
<keyword evidence="1" id="KW-1133">Transmembrane helix</keyword>
<sequence length="99" mass="11025">MKMTAYFIKMSVIAFAATSLVSVVYVWFIPKFFPDYRTYLFLNLGVACAGLLGGWHSYLYFKPTMALMMNLLLSASAAAIASALTLYFSMLLILNLRGS</sequence>
<gene>
    <name evidence="2" type="ORF">DM484_03230</name>
</gene>
<dbReference type="EMBL" id="QJPH01000164">
    <property type="protein sequence ID" value="PZN84120.1"/>
    <property type="molecule type" value="Genomic_DNA"/>
</dbReference>
<reference evidence="2 3" key="1">
    <citation type="journal article" date="2018" name="Aquat. Microb. Ecol.">
        <title>Gammaproteobacterial methanotrophs dominate.</title>
        <authorList>
            <person name="Rissanen A.J."/>
            <person name="Saarenheimo J."/>
            <person name="Tiirola M."/>
            <person name="Peura S."/>
            <person name="Aalto S.L."/>
            <person name="Karvinen A."/>
            <person name="Nykanen H."/>
        </authorList>
    </citation>
    <scope>NUCLEOTIDE SEQUENCE [LARGE SCALE GENOMIC DNA]</scope>
    <source>
        <strain evidence="2">AMbin10</strain>
    </source>
</reference>